<evidence type="ECO:0000259" key="4">
    <source>
        <dbReference type="PROSITE" id="PS50887"/>
    </source>
</evidence>
<evidence type="ECO:0000313" key="6">
    <source>
        <dbReference type="Proteomes" id="UP001368500"/>
    </source>
</evidence>
<dbReference type="CDD" id="cd01948">
    <property type="entry name" value="EAL"/>
    <property type="match status" value="1"/>
</dbReference>
<dbReference type="SUPFAM" id="SSF55785">
    <property type="entry name" value="PYP-like sensor domain (PAS domain)"/>
    <property type="match status" value="1"/>
</dbReference>
<gene>
    <name evidence="5" type="ORF">AACH11_19305</name>
</gene>
<sequence>MSLPPAVSPVPLRPSSPRHGGAGLRRLHRLRIGARLLARALTRRLRRLGRAATPPADQPVDSRIRLRRRAATFGALLLAAGALQAWPSSALSSAAALGALAAAGGLALHLHLRQREQQRQAQAQRVHAAEREAELAARHLRELRLSEQRFHAAFSHAAIGMALVDADGRVLQANAALGQLLGVRVDALQGHDFRRFVHAEDVGILERQWQSVQARLGEDEAVELRGVRPSGDEVVISMHSGHFGGEDEAEQPERPCLILQAQDITARRRAEARLHHIAYHDSLTSLANRIRFGHCLEQAIARCHGDSRFHFAVMYLDFDRFKLINDTLGHAAGDRFLTLVAQRIRDQVRPVDVVGRLGGDEFAILVDGMADEAEALEMAERLQQSFARPFDVDGNELRTSASIGITFSAVGYHSPGDVLRDADIAMYRAKNGGRARTAVFDASLRAQLAEQVNLERELRKALEQQQLSLAFQPIYQLRTGELASFEALVRWTHPELGPVPPSTFVPIAEDSAQMGALTDWVLRSACARLRHFQVLPGVVRKPSVHVNVSGTDMCREGFVAQVATALLTNGLDACQLTLEITESTLMQRLDAALEVMARLRELGVGLSVDDFGTGYSSLSYLSTLPITSLKIDRSFVQRLQDGGRDAEVVKAVITLGHALGKTVIAEGIETPVQLARLRALGCEQGQGYLLARPLTPEMAATVALCDHGWGEDGTPAEGERLLDSVVA</sequence>
<dbReference type="Gene3D" id="3.20.20.450">
    <property type="entry name" value="EAL domain"/>
    <property type="match status" value="1"/>
</dbReference>
<dbReference type="InterPro" id="IPR035919">
    <property type="entry name" value="EAL_sf"/>
</dbReference>
<feature type="domain" description="GGDEF" evidence="4">
    <location>
        <begin position="309"/>
        <end position="442"/>
    </location>
</feature>
<dbReference type="EMBL" id="JBBUTF010000019">
    <property type="protein sequence ID" value="MEK8028115.1"/>
    <property type="molecule type" value="Genomic_DNA"/>
</dbReference>
<dbReference type="SMART" id="SM00091">
    <property type="entry name" value="PAS"/>
    <property type="match status" value="1"/>
</dbReference>
<dbReference type="Pfam" id="PF00563">
    <property type="entry name" value="EAL"/>
    <property type="match status" value="1"/>
</dbReference>
<feature type="domain" description="PAS" evidence="2">
    <location>
        <begin position="146"/>
        <end position="219"/>
    </location>
</feature>
<comment type="caution">
    <text evidence="5">The sequence shown here is derived from an EMBL/GenBank/DDBJ whole genome shotgun (WGS) entry which is preliminary data.</text>
</comment>
<feature type="compositionally biased region" description="Pro residues" evidence="1">
    <location>
        <begin position="1"/>
        <end position="14"/>
    </location>
</feature>
<dbReference type="InterPro" id="IPR000014">
    <property type="entry name" value="PAS"/>
</dbReference>
<evidence type="ECO:0000256" key="1">
    <source>
        <dbReference type="SAM" id="MobiDB-lite"/>
    </source>
</evidence>
<dbReference type="InterPro" id="IPR029787">
    <property type="entry name" value="Nucleotide_cyclase"/>
</dbReference>
<reference evidence="5 6" key="1">
    <citation type="submission" date="2024-04" db="EMBL/GenBank/DDBJ databases">
        <title>Novel species of the genus Ideonella isolated from streams.</title>
        <authorList>
            <person name="Lu H."/>
        </authorList>
    </citation>
    <scope>NUCLEOTIDE SEQUENCE [LARGE SCALE GENOMIC DNA]</scope>
    <source>
        <strain evidence="5 6">BYS139W</strain>
    </source>
</reference>
<dbReference type="PROSITE" id="PS50883">
    <property type="entry name" value="EAL"/>
    <property type="match status" value="1"/>
</dbReference>
<protein>
    <submittedName>
        <fullName evidence="5">Bifunctional diguanylate cyclase/phosphodiesterase</fullName>
    </submittedName>
</protein>
<feature type="region of interest" description="Disordered" evidence="1">
    <location>
        <begin position="1"/>
        <end position="24"/>
    </location>
</feature>
<name>A0ABU9BHI6_9BURK</name>
<dbReference type="InterPro" id="IPR000160">
    <property type="entry name" value="GGDEF_dom"/>
</dbReference>
<dbReference type="PANTHER" id="PTHR44757">
    <property type="entry name" value="DIGUANYLATE CYCLASE DGCP"/>
    <property type="match status" value="1"/>
</dbReference>
<evidence type="ECO:0000259" key="2">
    <source>
        <dbReference type="PROSITE" id="PS50112"/>
    </source>
</evidence>
<dbReference type="RefSeq" id="WP_341375898.1">
    <property type="nucleotide sequence ID" value="NZ_JBBUTF010000019.1"/>
</dbReference>
<dbReference type="Gene3D" id="3.30.450.20">
    <property type="entry name" value="PAS domain"/>
    <property type="match status" value="1"/>
</dbReference>
<dbReference type="SUPFAM" id="SSF55073">
    <property type="entry name" value="Nucleotide cyclase"/>
    <property type="match status" value="1"/>
</dbReference>
<accession>A0ABU9BHI6</accession>
<dbReference type="SMART" id="SM00267">
    <property type="entry name" value="GGDEF"/>
    <property type="match status" value="1"/>
</dbReference>
<dbReference type="Proteomes" id="UP001368500">
    <property type="component" value="Unassembled WGS sequence"/>
</dbReference>
<dbReference type="Pfam" id="PF00990">
    <property type="entry name" value="GGDEF"/>
    <property type="match status" value="1"/>
</dbReference>
<dbReference type="Gene3D" id="3.30.70.270">
    <property type="match status" value="1"/>
</dbReference>
<dbReference type="PROSITE" id="PS50887">
    <property type="entry name" value="GGDEF"/>
    <property type="match status" value="1"/>
</dbReference>
<dbReference type="CDD" id="cd00130">
    <property type="entry name" value="PAS"/>
    <property type="match status" value="1"/>
</dbReference>
<proteinExistence type="predicted"/>
<dbReference type="InterPro" id="IPR043128">
    <property type="entry name" value="Rev_trsase/Diguanyl_cyclase"/>
</dbReference>
<evidence type="ECO:0000259" key="3">
    <source>
        <dbReference type="PROSITE" id="PS50883"/>
    </source>
</evidence>
<dbReference type="PANTHER" id="PTHR44757:SF2">
    <property type="entry name" value="BIOFILM ARCHITECTURE MAINTENANCE PROTEIN MBAA"/>
    <property type="match status" value="1"/>
</dbReference>
<dbReference type="CDD" id="cd01949">
    <property type="entry name" value="GGDEF"/>
    <property type="match status" value="1"/>
</dbReference>
<organism evidence="5 6">
    <name type="scientific">Pseudaquabacterium rugosum</name>
    <dbReference type="NCBI Taxonomy" id="2984194"/>
    <lineage>
        <taxon>Bacteria</taxon>
        <taxon>Pseudomonadati</taxon>
        <taxon>Pseudomonadota</taxon>
        <taxon>Betaproteobacteria</taxon>
        <taxon>Burkholderiales</taxon>
        <taxon>Sphaerotilaceae</taxon>
        <taxon>Pseudaquabacterium</taxon>
    </lineage>
</organism>
<dbReference type="SMART" id="SM00052">
    <property type="entry name" value="EAL"/>
    <property type="match status" value="1"/>
</dbReference>
<dbReference type="SUPFAM" id="SSF141868">
    <property type="entry name" value="EAL domain-like"/>
    <property type="match status" value="1"/>
</dbReference>
<dbReference type="InterPro" id="IPR052155">
    <property type="entry name" value="Biofilm_reg_signaling"/>
</dbReference>
<dbReference type="NCBIfam" id="TIGR00229">
    <property type="entry name" value="sensory_box"/>
    <property type="match status" value="1"/>
</dbReference>
<dbReference type="InterPro" id="IPR035965">
    <property type="entry name" value="PAS-like_dom_sf"/>
</dbReference>
<evidence type="ECO:0000313" key="5">
    <source>
        <dbReference type="EMBL" id="MEK8028115.1"/>
    </source>
</evidence>
<keyword evidence="6" id="KW-1185">Reference proteome</keyword>
<dbReference type="PROSITE" id="PS50112">
    <property type="entry name" value="PAS"/>
    <property type="match status" value="1"/>
</dbReference>
<feature type="domain" description="EAL" evidence="3">
    <location>
        <begin position="451"/>
        <end position="707"/>
    </location>
</feature>
<dbReference type="InterPro" id="IPR001633">
    <property type="entry name" value="EAL_dom"/>
</dbReference>
<dbReference type="Pfam" id="PF13426">
    <property type="entry name" value="PAS_9"/>
    <property type="match status" value="1"/>
</dbReference>
<dbReference type="NCBIfam" id="TIGR00254">
    <property type="entry name" value="GGDEF"/>
    <property type="match status" value="1"/>
</dbReference>